<reference evidence="4" key="1">
    <citation type="submission" date="2016-11" db="UniProtKB">
        <authorList>
            <consortium name="WormBaseParasite"/>
        </authorList>
    </citation>
    <scope>IDENTIFICATION</scope>
</reference>
<protein>
    <submittedName>
        <fullName evidence="4">ANK_REP_REGION domain-containing protein</fullName>
    </submittedName>
</protein>
<evidence type="ECO:0000256" key="2">
    <source>
        <dbReference type="SAM" id="MobiDB-lite"/>
    </source>
</evidence>
<sequence length="999" mass="110261">ICGIAASGSQPPQKGGRVDQRRTRRTNDSDVTAAVDPDLVLLESGLRPGPSDPLPGTDQQAGHAILASRRHSGSGQIDAAHAIAARMSRWLLEASAALYLAGPSGQELATFWPLLTHIPEQASSVAQTQPVCLPHFVSRVGRLGRFRRYRRCCRHDARRRLSAVCSTLPRLELGGQVEGDSGGIDQPAFQLAVRSNLRCVLSLNWRTRSSAVCIRCSVAIPELLHTCQCIDWYSRLEPGHLCCRSSALARPTAQAAAAAHVTAGRMLSSLYAVCRPSRPCCRRKRRLWRLKNFLAWQRGLAGDLRRAAIRDIELSRPPWTHRSWRQRQRDRSLRPSVGRRDAGQAFQQQREKYKAQLDACREQEAKVKQLRWSRWRRWDEEEDFWSRLNWIRLRGGDPSCRVACSRSISRKSAVIATAPEPVKAVMSVICMLFDTETESWEAAKELMIEGGFAGIIALLRQACPIRNSSASRRPCRGGDVRDGRLERIQSRRKVRDWLEGRPSSSRPCRGDLNPAIGALRAAEERVSREQTRLGRMRVEAQKQLESLNAAIGLHREASLAARQLRQRIARMQAEGGAGAQLMQRLDRALAPVAQPARARRGALGDGSRRRLPGRAVATYEVGCRRTPGRASYRTFLLDFWRLLRLLPASSGPASMVAELAAGDCELRQPPSWPTGRFPSGRRARRRSTIRRRHRTKLSDASNRWRPCAGRLRHRNLSALEPRALRVLRDGVGTGDTPMRRLLDLVFPATHVETSSRAPPVAGEASEATKPARSDRPAGFEFQEQPSGQSSRDSFESGDDGERCRGRKRQQTPAGFRRYHLERVTRTAAQCGAAVLLVNFEASSTSPSESAHRPHCSTCWTAAAVATVGGFGADGIAEAAASVVACAAQRLPSLKNRPPWPEPPTAEDGGDARLRVGGAVSPQRISRWTAAPTLRCAIRRRGRRRSAGTARASCRHWRATAPKPKPGFADLAQPGGLPDCRSLGPVPLLQTTSCASSQAH</sequence>
<feature type="compositionally biased region" description="Basic and acidic residues" evidence="2">
    <location>
        <begin position="16"/>
        <end position="28"/>
    </location>
</feature>
<feature type="coiled-coil region" evidence="1">
    <location>
        <begin position="519"/>
        <end position="574"/>
    </location>
</feature>
<feature type="region of interest" description="Disordered" evidence="2">
    <location>
        <begin position="1"/>
        <end position="34"/>
    </location>
</feature>
<keyword evidence="1" id="KW-0175">Coiled coil</keyword>
<feature type="region of interest" description="Disordered" evidence="2">
    <location>
        <begin position="670"/>
        <end position="701"/>
    </location>
</feature>
<evidence type="ECO:0000313" key="3">
    <source>
        <dbReference type="Proteomes" id="UP000095280"/>
    </source>
</evidence>
<organism evidence="3 4">
    <name type="scientific">Macrostomum lignano</name>
    <dbReference type="NCBI Taxonomy" id="282301"/>
    <lineage>
        <taxon>Eukaryota</taxon>
        <taxon>Metazoa</taxon>
        <taxon>Spiralia</taxon>
        <taxon>Lophotrochozoa</taxon>
        <taxon>Platyhelminthes</taxon>
        <taxon>Rhabditophora</taxon>
        <taxon>Macrostomorpha</taxon>
        <taxon>Macrostomida</taxon>
        <taxon>Macrostomidae</taxon>
        <taxon>Macrostomum</taxon>
    </lineage>
</organism>
<proteinExistence type="predicted"/>
<dbReference type="AlphaFoldDB" id="A0A1I8F6E0"/>
<evidence type="ECO:0000256" key="1">
    <source>
        <dbReference type="SAM" id="Coils"/>
    </source>
</evidence>
<accession>A0A1I8F6E0</accession>
<feature type="compositionally biased region" description="Basic residues" evidence="2">
    <location>
        <begin position="679"/>
        <end position="695"/>
    </location>
</feature>
<evidence type="ECO:0000313" key="4">
    <source>
        <dbReference type="WBParaSite" id="maker-unitig_22389-snap-gene-0.2-mRNA-1"/>
    </source>
</evidence>
<feature type="region of interest" description="Disordered" evidence="2">
    <location>
        <begin position="752"/>
        <end position="817"/>
    </location>
</feature>
<keyword evidence="3" id="KW-1185">Reference proteome</keyword>
<name>A0A1I8F6E0_9PLAT</name>
<feature type="region of interest" description="Disordered" evidence="2">
    <location>
        <begin position="939"/>
        <end position="982"/>
    </location>
</feature>
<feature type="region of interest" description="Disordered" evidence="2">
    <location>
        <begin position="323"/>
        <end position="346"/>
    </location>
</feature>
<dbReference type="Proteomes" id="UP000095280">
    <property type="component" value="Unplaced"/>
</dbReference>
<dbReference type="WBParaSite" id="maker-unitig_22389-snap-gene-0.2-mRNA-1">
    <property type="protein sequence ID" value="maker-unitig_22389-snap-gene-0.2-mRNA-1"/>
    <property type="gene ID" value="maker-unitig_22389-snap-gene-0.2"/>
</dbReference>
<feature type="compositionally biased region" description="Basic and acidic residues" evidence="2">
    <location>
        <begin position="327"/>
        <end position="342"/>
    </location>
</feature>